<evidence type="ECO:0000313" key="3">
    <source>
        <dbReference type="Proteomes" id="UP001063816"/>
    </source>
</evidence>
<organism evidence="2 3">
    <name type="scientific">Silvania hatchlandensis</name>
    <dbReference type="NCBI Taxonomy" id="2926469"/>
    <lineage>
        <taxon>Bacteria</taxon>
        <taxon>Pseudomonadati</taxon>
        <taxon>Pseudomonadota</taxon>
        <taxon>Gammaproteobacteria</taxon>
        <taxon>Enterobacterales</taxon>
        <taxon>Enterobacteriaceae</taxon>
        <taxon>Silvania</taxon>
    </lineage>
</organism>
<keyword evidence="3" id="KW-1185">Reference proteome</keyword>
<accession>A0A9J6Q0S5</accession>
<dbReference type="AlphaFoldDB" id="A0A9J6Q0S5"/>
<reference evidence="2" key="1">
    <citation type="submission" date="2022-05" db="EMBL/GenBank/DDBJ databases">
        <title>Description of a novel species of Leclercia; Leclercia tamurae and the Proposal for a Novel Genus Silvania gen. nov. Containing Two Novel Species Silvania hatchlandensis sp. nov. and Silvania confinis sp. nov. Isolated from the Rhizosphere of Oak.</title>
        <authorList>
            <person name="Maddock D.W."/>
            <person name="Brady C.L."/>
            <person name="Denman S."/>
            <person name="Arnold D."/>
        </authorList>
    </citation>
    <scope>NUCLEOTIDE SEQUENCE</scope>
    <source>
        <strain evidence="2">H19S6</strain>
    </source>
</reference>
<dbReference type="InterPro" id="IPR036365">
    <property type="entry name" value="PGBD-like_sf"/>
</dbReference>
<dbReference type="Gene3D" id="3.90.70.10">
    <property type="entry name" value="Cysteine proteinases"/>
    <property type="match status" value="1"/>
</dbReference>
<dbReference type="RefSeq" id="WP_271282113.1">
    <property type="nucleotide sequence ID" value="NZ_JAMGZK010000045.1"/>
</dbReference>
<proteinExistence type="predicted"/>
<feature type="domain" description="General secretion pathway protein A peptidase C39-like" evidence="1">
    <location>
        <begin position="330"/>
        <end position="422"/>
    </location>
</feature>
<evidence type="ECO:0000313" key="2">
    <source>
        <dbReference type="EMBL" id="MCU6664412.1"/>
    </source>
</evidence>
<gene>
    <name evidence="2" type="ORF">M8014_08650</name>
</gene>
<sequence>MYLKHFKLAGQPFMKVTRSAGEFFVPYHQDVSGMLREKSRTPGVIGLFSDDEPLLSQFSSELLAQTTGVAINAFPKLSASALLYKLKPDNTDAKNRLHAIDAVLRQWHEAYSSCRTHGLVLSISAIQAMQDKSWDVLGMLLTRAQERGLPLTLLLTGTVDQEARLLAHSGLGARVHTRHSLRALTGRECLDYVQAQTAHHGAETSPFTPARIRRMQTLTKGCISQLNALAHLALLAAWTERAGLVGTRHLRLAAGEVLPIKRSNRRLATVGLVACMIFAACGWHFSTAITAALPFKPPVPARWIPQMKHQQAPVQPVFDREVVNQPDAMHQLYIMWGYDASTGEALCQNAGRVNLQCKQGNAPLSTLEQEEYPWVSELKTGDHLNYAVVARVGKDSLDLLMNNRTWQVSRSWFTRHATGNYTLLHRLTPSGREAIGAASDKQDLDWIDTQLSLALNEPETHAHRWTQTLADRTREFQQKNRLHVDGLPGEETLMQLMRVNNITPTIVTPLTQGETH</sequence>
<dbReference type="Pfam" id="PF21327">
    <property type="entry name" value="GspA_C39-like"/>
    <property type="match status" value="1"/>
</dbReference>
<dbReference type="InterPro" id="IPR048809">
    <property type="entry name" value="GspA_C39-like"/>
</dbReference>
<dbReference type="SUPFAM" id="SSF47090">
    <property type="entry name" value="PGBD-like"/>
    <property type="match status" value="1"/>
</dbReference>
<evidence type="ECO:0000259" key="1">
    <source>
        <dbReference type="Pfam" id="PF21327"/>
    </source>
</evidence>
<protein>
    <submittedName>
        <fullName evidence="2">Peptidoglycan-binding protein</fullName>
    </submittedName>
</protein>
<name>A0A9J6Q0S5_9ENTR</name>
<dbReference type="EMBL" id="JAMGZK010000045">
    <property type="protein sequence ID" value="MCU6664412.1"/>
    <property type="molecule type" value="Genomic_DNA"/>
</dbReference>
<comment type="caution">
    <text evidence="2">The sequence shown here is derived from an EMBL/GenBank/DDBJ whole genome shotgun (WGS) entry which is preliminary data.</text>
</comment>
<dbReference type="Proteomes" id="UP001063816">
    <property type="component" value="Unassembled WGS sequence"/>
</dbReference>